<dbReference type="STRING" id="478744.SAMN05444359_10149"/>
<dbReference type="AlphaFoldDB" id="A0A1H8YWB3"/>
<name>A0A1H8YWB3_9BACT</name>
<evidence type="ECO:0000313" key="2">
    <source>
        <dbReference type="Proteomes" id="UP000199021"/>
    </source>
</evidence>
<organism evidence="1 2">
    <name type="scientific">Neolewinella agarilytica</name>
    <dbReference type="NCBI Taxonomy" id="478744"/>
    <lineage>
        <taxon>Bacteria</taxon>
        <taxon>Pseudomonadati</taxon>
        <taxon>Bacteroidota</taxon>
        <taxon>Saprospiria</taxon>
        <taxon>Saprospirales</taxon>
        <taxon>Lewinellaceae</taxon>
        <taxon>Neolewinella</taxon>
    </lineage>
</organism>
<sequence length="255" mass="27856">MTLEVLENGVVIRSYSSKEVKGFKSWPGGPGKLAALPAKAGYNRFTWDFRRETLPAVDKVFVYGSYAGTLVAPGTYTLRLTQGETTVETTANVLANPTIKATAAAYAEQQEVLAQVSGAITELHESVTKLRSAKEQLSAHKKLLKGKPAVETVLTLADSLLAHIDAWERELVQPDQKTFQDVINFHNRLNAELMELKDYVDGPHPTVTAGAKARLTDLMTEWKPLAARRDAILGAEMMAYDKAFKALGLGAIILD</sequence>
<keyword evidence="2" id="KW-1185">Reference proteome</keyword>
<accession>A0A1H8YWB3</accession>
<dbReference type="EMBL" id="FOFB01000001">
    <property type="protein sequence ID" value="SEP56490.1"/>
    <property type="molecule type" value="Genomic_DNA"/>
</dbReference>
<protein>
    <submittedName>
        <fullName evidence="1">Uncharacterized protein</fullName>
    </submittedName>
</protein>
<dbReference type="Proteomes" id="UP000199021">
    <property type="component" value="Unassembled WGS sequence"/>
</dbReference>
<proteinExistence type="predicted"/>
<evidence type="ECO:0000313" key="1">
    <source>
        <dbReference type="EMBL" id="SEP56490.1"/>
    </source>
</evidence>
<dbReference type="InParanoid" id="A0A1H8YWB3"/>
<gene>
    <name evidence="1" type="ORF">SAMN05444359_10149</name>
</gene>
<reference evidence="2" key="1">
    <citation type="submission" date="2016-10" db="EMBL/GenBank/DDBJ databases">
        <authorList>
            <person name="Varghese N."/>
            <person name="Submissions S."/>
        </authorList>
    </citation>
    <scope>NUCLEOTIDE SEQUENCE [LARGE SCALE GENOMIC DNA]</scope>
    <source>
        <strain evidence="2">DSM 24740</strain>
    </source>
</reference>